<evidence type="ECO:0000256" key="7">
    <source>
        <dbReference type="ARBA" id="ARBA00022801"/>
    </source>
</evidence>
<comment type="catalytic activity">
    <reaction evidence="11">
        <text>IMP + H2O = inosine + phosphate</text>
        <dbReference type="Rhea" id="RHEA:27718"/>
        <dbReference type="ChEBI" id="CHEBI:15377"/>
        <dbReference type="ChEBI" id="CHEBI:17596"/>
        <dbReference type="ChEBI" id="CHEBI:43474"/>
        <dbReference type="ChEBI" id="CHEBI:58053"/>
        <dbReference type="EC" id="3.1.3.99"/>
    </reaction>
</comment>
<keyword evidence="10 12" id="KW-0546">Nucleotide metabolism</keyword>
<gene>
    <name evidence="13" type="ORF">B0A50_07534</name>
</gene>
<comment type="similarity">
    <text evidence="2 12">Belongs to the ISN1 family.</text>
</comment>
<dbReference type="SUPFAM" id="SSF56784">
    <property type="entry name" value="HAD-like"/>
    <property type="match status" value="1"/>
</dbReference>
<protein>
    <recommendedName>
        <fullName evidence="4 12">IMP-specific 5'-nucleotidase 1</fullName>
        <ecNumber evidence="12">3.1.3.-</ecNumber>
    </recommendedName>
</protein>
<keyword evidence="7 12" id="KW-0378">Hydrolase</keyword>
<keyword evidence="14" id="KW-1185">Reference proteome</keyword>
<dbReference type="AlphaFoldDB" id="A0A4U0TNE0"/>
<dbReference type="Proteomes" id="UP000308549">
    <property type="component" value="Unassembled WGS sequence"/>
</dbReference>
<name>A0A4U0TNE0_9PEZI</name>
<dbReference type="GO" id="GO:0000287">
    <property type="term" value="F:magnesium ion binding"/>
    <property type="evidence" value="ECO:0007669"/>
    <property type="project" value="InterPro"/>
</dbReference>
<evidence type="ECO:0000313" key="13">
    <source>
        <dbReference type="EMBL" id="TKA23326.1"/>
    </source>
</evidence>
<evidence type="ECO:0000256" key="2">
    <source>
        <dbReference type="ARBA" id="ARBA00005307"/>
    </source>
</evidence>
<comment type="cofactor">
    <cofactor evidence="1 12">
        <name>Mg(2+)</name>
        <dbReference type="ChEBI" id="CHEBI:18420"/>
    </cofactor>
</comment>
<evidence type="ECO:0000256" key="1">
    <source>
        <dbReference type="ARBA" id="ARBA00001946"/>
    </source>
</evidence>
<dbReference type="GO" id="GO:0071592">
    <property type="term" value="P:nicotinic acid riboside biosynthetic process"/>
    <property type="evidence" value="ECO:0007669"/>
    <property type="project" value="TreeGrafter"/>
</dbReference>
<dbReference type="InterPro" id="IPR009453">
    <property type="entry name" value="ISN1"/>
</dbReference>
<evidence type="ECO:0000256" key="4">
    <source>
        <dbReference type="ARBA" id="ARBA00015544"/>
    </source>
</evidence>
<accession>A0A4U0TNE0</accession>
<dbReference type="EMBL" id="NAJL01000057">
    <property type="protein sequence ID" value="TKA23326.1"/>
    <property type="molecule type" value="Genomic_DNA"/>
</dbReference>
<proteinExistence type="inferred from homology"/>
<reference evidence="13 14" key="1">
    <citation type="submission" date="2017-03" db="EMBL/GenBank/DDBJ databases">
        <title>Genomes of endolithic fungi from Antarctica.</title>
        <authorList>
            <person name="Coleine C."/>
            <person name="Masonjones S."/>
            <person name="Stajich J.E."/>
        </authorList>
    </citation>
    <scope>NUCLEOTIDE SEQUENCE [LARGE SCALE GENOMIC DNA]</scope>
    <source>
        <strain evidence="13 14">CCFEE 6315</strain>
    </source>
</reference>
<evidence type="ECO:0000256" key="11">
    <source>
        <dbReference type="ARBA" id="ARBA00047413"/>
    </source>
</evidence>
<evidence type="ECO:0000256" key="3">
    <source>
        <dbReference type="ARBA" id="ARBA00011881"/>
    </source>
</evidence>
<dbReference type="PANTHER" id="PTHR28213">
    <property type="entry name" value="IMP-SPECIFIC 5'-NUCLEOTIDASE 1"/>
    <property type="match status" value="1"/>
</dbReference>
<dbReference type="PIRSF" id="PIRSF028836">
    <property type="entry name" value="ISN1"/>
    <property type="match status" value="1"/>
</dbReference>
<dbReference type="OrthoDB" id="185373at2759"/>
<evidence type="ECO:0000256" key="6">
    <source>
        <dbReference type="ARBA" id="ARBA00022741"/>
    </source>
</evidence>
<dbReference type="Pfam" id="PF06437">
    <property type="entry name" value="ISN1"/>
    <property type="match status" value="1"/>
</dbReference>
<evidence type="ECO:0000256" key="8">
    <source>
        <dbReference type="ARBA" id="ARBA00022840"/>
    </source>
</evidence>
<dbReference type="PANTHER" id="PTHR28213:SF1">
    <property type="entry name" value="IMP-SPECIFIC 5'-NUCLEOTIDASE 1"/>
    <property type="match status" value="1"/>
</dbReference>
<sequence length="429" mass="47623">MTTRYRVEYALKTHRRDQFIEWVKGLLAVPFVLLSQPTAIYENDKSAVNAMAVNAHDRYAQIMSDVESLLNDHIAHQQSLQPTPSKLKLLVPSIGTFFTRLPLQDAFAWQDARRFISSRRFVAPSFNDIRQILNTAQIMSLVRSSRLELITFDGDVTLYDDGDSLAPDNPCIPRILELLRKGIRIGIVTAAGYTEAEKYYERLYGLLDAVAASDASHSLEHSLVVMGGESNFLFTYTTSSPCKLVPVPAADWQLPEMTAWTEDNVTALLDVGEAALKDCVECMKLPVQVLRKKRAVGIFPSKGVKLSREQLEETVLVVQRILEMSPVGKRIPFCAFNGGNDVFVDIGDKSWGVMACQRYFGGIEGSRSLHVGDQFLSAGANDFKARIACTTAWIASPTETCALLDEISELKADKVHADYAAFRDSVSEA</sequence>
<dbReference type="InterPro" id="IPR036412">
    <property type="entry name" value="HAD-like_sf"/>
</dbReference>
<dbReference type="GO" id="GO:0006190">
    <property type="term" value="P:inosine salvage"/>
    <property type="evidence" value="ECO:0007669"/>
    <property type="project" value="InterPro"/>
</dbReference>
<dbReference type="GO" id="GO:0008253">
    <property type="term" value="F:5'-nucleotidase activity"/>
    <property type="evidence" value="ECO:0007669"/>
    <property type="project" value="InterPro"/>
</dbReference>
<evidence type="ECO:0000256" key="5">
    <source>
        <dbReference type="ARBA" id="ARBA00022723"/>
    </source>
</evidence>
<keyword evidence="9 12" id="KW-0460">Magnesium</keyword>
<organism evidence="13 14">
    <name type="scientific">Salinomyces thailandicus</name>
    <dbReference type="NCBI Taxonomy" id="706561"/>
    <lineage>
        <taxon>Eukaryota</taxon>
        <taxon>Fungi</taxon>
        <taxon>Dikarya</taxon>
        <taxon>Ascomycota</taxon>
        <taxon>Pezizomycotina</taxon>
        <taxon>Dothideomycetes</taxon>
        <taxon>Dothideomycetidae</taxon>
        <taxon>Mycosphaerellales</taxon>
        <taxon>Teratosphaeriaceae</taxon>
        <taxon>Salinomyces</taxon>
    </lineage>
</organism>
<dbReference type="GO" id="GO:0009117">
    <property type="term" value="P:nucleotide metabolic process"/>
    <property type="evidence" value="ECO:0007669"/>
    <property type="project" value="UniProtKB-KW"/>
</dbReference>
<evidence type="ECO:0000256" key="10">
    <source>
        <dbReference type="ARBA" id="ARBA00023080"/>
    </source>
</evidence>
<keyword evidence="8" id="KW-0067">ATP-binding</keyword>
<keyword evidence="5" id="KW-0479">Metal-binding</keyword>
<evidence type="ECO:0000313" key="14">
    <source>
        <dbReference type="Proteomes" id="UP000308549"/>
    </source>
</evidence>
<comment type="caution">
    <text evidence="13">The sequence shown here is derived from an EMBL/GenBank/DDBJ whole genome shotgun (WGS) entry which is preliminary data.</text>
</comment>
<keyword evidence="6" id="KW-0547">Nucleotide-binding</keyword>
<comment type="subunit">
    <text evidence="3 12">Homotetramer.</text>
</comment>
<dbReference type="GO" id="GO:0071590">
    <property type="term" value="P:nicotinamide riboside biosynthetic process"/>
    <property type="evidence" value="ECO:0007669"/>
    <property type="project" value="TreeGrafter"/>
</dbReference>
<dbReference type="EC" id="3.1.3.-" evidence="12"/>
<evidence type="ECO:0000256" key="12">
    <source>
        <dbReference type="PIRNR" id="PIRNR028836"/>
    </source>
</evidence>
<comment type="function">
    <text evidence="12">IMP-specific 5'-nucleotidase involved in IMP (inositol monophosphate) degradation.</text>
</comment>
<dbReference type="GO" id="GO:0005524">
    <property type="term" value="F:ATP binding"/>
    <property type="evidence" value="ECO:0007669"/>
    <property type="project" value="UniProtKB-KW"/>
</dbReference>
<evidence type="ECO:0000256" key="9">
    <source>
        <dbReference type="ARBA" id="ARBA00022842"/>
    </source>
</evidence>